<reference evidence="2" key="2">
    <citation type="submission" date="2019-10" db="EMBL/GenBank/DDBJ databases">
        <title>Conservation and host-specific expression of non-tandemly repeated heterogenous ribosome RNA gene in arbuscular mycorrhizal fungi.</title>
        <authorList>
            <person name="Maeda T."/>
            <person name="Kobayashi Y."/>
            <person name="Nakagawa T."/>
            <person name="Ezawa T."/>
            <person name="Yamaguchi K."/>
            <person name="Bino T."/>
            <person name="Nishimoto Y."/>
            <person name="Shigenobu S."/>
            <person name="Kawaguchi M."/>
        </authorList>
    </citation>
    <scope>NUCLEOTIDE SEQUENCE</scope>
    <source>
        <strain evidence="2">HR1</strain>
    </source>
</reference>
<dbReference type="Proteomes" id="UP000247702">
    <property type="component" value="Unassembled WGS sequence"/>
</dbReference>
<gene>
    <name evidence="2" type="ORF">RCL2_001779200</name>
    <name evidence="1" type="ORF">RclHR1_32220001</name>
</gene>
<dbReference type="Gene3D" id="1.10.30.10">
    <property type="entry name" value="High mobility group box domain"/>
    <property type="match status" value="1"/>
</dbReference>
<name>A0A2Z6RBQ5_9GLOM</name>
<dbReference type="OrthoDB" id="2312334at2759"/>
<protein>
    <submittedName>
        <fullName evidence="1">Uncharacterized protein</fullName>
    </submittedName>
</protein>
<evidence type="ECO:0000313" key="1">
    <source>
        <dbReference type="EMBL" id="GBB98432.1"/>
    </source>
</evidence>
<evidence type="ECO:0000313" key="3">
    <source>
        <dbReference type="Proteomes" id="UP000247702"/>
    </source>
</evidence>
<dbReference type="EMBL" id="BEXD01002472">
    <property type="protein sequence ID" value="GBB98432.1"/>
    <property type="molecule type" value="Genomic_DNA"/>
</dbReference>
<dbReference type="EMBL" id="BLAL01000197">
    <property type="protein sequence ID" value="GES90960.1"/>
    <property type="molecule type" value="Genomic_DNA"/>
</dbReference>
<dbReference type="AlphaFoldDB" id="A0A2Z6RBQ5"/>
<proteinExistence type="predicted"/>
<evidence type="ECO:0000313" key="2">
    <source>
        <dbReference type="EMBL" id="GES90960.1"/>
    </source>
</evidence>
<dbReference type="Proteomes" id="UP000615446">
    <property type="component" value="Unassembled WGS sequence"/>
</dbReference>
<dbReference type="SUPFAM" id="SSF47095">
    <property type="entry name" value="HMG-box"/>
    <property type="match status" value="1"/>
</dbReference>
<organism evidence="1 3">
    <name type="scientific">Rhizophagus clarus</name>
    <dbReference type="NCBI Taxonomy" id="94130"/>
    <lineage>
        <taxon>Eukaryota</taxon>
        <taxon>Fungi</taxon>
        <taxon>Fungi incertae sedis</taxon>
        <taxon>Mucoromycota</taxon>
        <taxon>Glomeromycotina</taxon>
        <taxon>Glomeromycetes</taxon>
        <taxon>Glomerales</taxon>
        <taxon>Glomeraceae</taxon>
        <taxon>Rhizophagus</taxon>
    </lineage>
</organism>
<sequence length="218" mass="25027">MTKTSLKQKYRKRNTLFIYSNIDTNNSKSHRKINIGGKDSNNILTIVKPTFPSTLIIDDLITSNNTNDKPKSLPNAFIAYRMALMKEYRIKNCKLPPMSEVSIIASNSWNTEPKHVKDFYKSLVKDAKSIYKQNNIQIVLDKHMNYVENNQTYDTVINENPQVQNSVDAENFPSSANIFTDISLNNSTSINTSYDMNSTLNDREYIKVLEQIIDCLLN</sequence>
<accession>A0A2Z6RBQ5</accession>
<comment type="caution">
    <text evidence="1">The sequence shown here is derived from an EMBL/GenBank/DDBJ whole genome shotgun (WGS) entry which is preliminary data.</text>
</comment>
<dbReference type="InterPro" id="IPR036910">
    <property type="entry name" value="HMG_box_dom_sf"/>
</dbReference>
<keyword evidence="3" id="KW-1185">Reference proteome</keyword>
<reference evidence="1 3" key="1">
    <citation type="submission" date="2017-11" db="EMBL/GenBank/DDBJ databases">
        <title>The genome of Rhizophagus clarus HR1 reveals common genetic basis of auxotrophy among arbuscular mycorrhizal fungi.</title>
        <authorList>
            <person name="Kobayashi Y."/>
        </authorList>
    </citation>
    <scope>NUCLEOTIDE SEQUENCE [LARGE SCALE GENOMIC DNA]</scope>
    <source>
        <strain evidence="1 3">HR1</strain>
    </source>
</reference>